<proteinExistence type="predicted"/>
<comment type="caution">
    <text evidence="1">The sequence shown here is derived from an EMBL/GenBank/DDBJ whole genome shotgun (WGS) entry which is preliminary data.</text>
</comment>
<dbReference type="EMBL" id="QXCT01000002">
    <property type="protein sequence ID" value="MDW9255252.1"/>
    <property type="molecule type" value="Genomic_DNA"/>
</dbReference>
<protein>
    <recommendedName>
        <fullName evidence="3">Lipoprotein</fullName>
    </recommendedName>
</protein>
<organism evidence="1 2">
    <name type="scientific">Burkholderia thailandensis</name>
    <dbReference type="NCBI Taxonomy" id="57975"/>
    <lineage>
        <taxon>Bacteria</taxon>
        <taxon>Pseudomonadati</taxon>
        <taxon>Pseudomonadota</taxon>
        <taxon>Betaproteobacteria</taxon>
        <taxon>Burkholderiales</taxon>
        <taxon>Burkholderiaceae</taxon>
        <taxon>Burkholderia</taxon>
        <taxon>pseudomallei group</taxon>
    </lineage>
</organism>
<evidence type="ECO:0000313" key="1">
    <source>
        <dbReference type="EMBL" id="MDW9255252.1"/>
    </source>
</evidence>
<evidence type="ECO:0008006" key="3">
    <source>
        <dbReference type="Google" id="ProtNLM"/>
    </source>
</evidence>
<dbReference type="AlphaFoldDB" id="A0AAW9CYM9"/>
<reference evidence="1" key="1">
    <citation type="submission" date="2018-08" db="EMBL/GenBank/DDBJ databases">
        <title>Identification of Burkholderia cepacia strains that express a Burkholderia pseudomallei-like capsular polysaccharide.</title>
        <authorList>
            <person name="Burtnick M.N."/>
            <person name="Vongsouvath M."/>
            <person name="Newton P."/>
            <person name="Wuthiekanun V."/>
            <person name="Limmathurotsakul D."/>
            <person name="Brett P.J."/>
            <person name="Chantratita N."/>
            <person name="Dance D.A."/>
        </authorList>
    </citation>
    <scope>NUCLEOTIDE SEQUENCE</scope>
    <source>
        <strain evidence="1">SBXCC001</strain>
    </source>
</reference>
<dbReference type="Proteomes" id="UP001272137">
    <property type="component" value="Unassembled WGS sequence"/>
</dbReference>
<gene>
    <name evidence="1" type="ORF">C7S16_0246</name>
</gene>
<sequence>MRFEFVGVAYSTGATTQGENYREARVPDDAKPVYLTRDECIAYGQSIDGADVLTPPKALGVGMVDYFAVIPSGTASGTVYGVSYCVLHRPTGRVRIALPSQDGGRCASSR</sequence>
<evidence type="ECO:0000313" key="2">
    <source>
        <dbReference type="Proteomes" id="UP001272137"/>
    </source>
</evidence>
<accession>A0AAW9CYM9</accession>
<name>A0AAW9CYM9_BURTH</name>